<dbReference type="Proteomes" id="UP000614272">
    <property type="component" value="Unassembled WGS sequence"/>
</dbReference>
<feature type="domain" description="Flagellar basal-body/hook protein C-terminal" evidence="8">
    <location>
        <begin position="672"/>
        <end position="710"/>
    </location>
</feature>
<dbReference type="SUPFAM" id="SSF64518">
    <property type="entry name" value="Phase 1 flagellin"/>
    <property type="match status" value="2"/>
</dbReference>
<name>A0ABQ1RJY6_9ALTE</name>
<comment type="subcellular location">
    <subcellularLocation>
        <location evidence="1">Bacterial flagellum</location>
    </subcellularLocation>
    <subcellularLocation>
        <location evidence="2">Secreted</location>
    </subcellularLocation>
</comment>
<evidence type="ECO:0000256" key="6">
    <source>
        <dbReference type="ARBA" id="ARBA00023143"/>
    </source>
</evidence>
<keyword evidence="6" id="KW-0975">Bacterial flagellum</keyword>
<keyword evidence="5" id="KW-0964">Secreted</keyword>
<evidence type="ECO:0000256" key="2">
    <source>
        <dbReference type="ARBA" id="ARBA00004613"/>
    </source>
</evidence>
<comment type="caution">
    <text evidence="10">The sequence shown here is derived from an EMBL/GenBank/DDBJ whole genome shotgun (WGS) entry which is preliminary data.</text>
</comment>
<keyword evidence="10" id="KW-0966">Cell projection</keyword>
<evidence type="ECO:0000259" key="9">
    <source>
        <dbReference type="Pfam" id="PF22638"/>
    </source>
</evidence>
<evidence type="ECO:0000256" key="1">
    <source>
        <dbReference type="ARBA" id="ARBA00004365"/>
    </source>
</evidence>
<sequence>MTIRTADLFSIANSGIRSSNTLLRTTGHNISNVNTEGFVRERTNFVSQLTGGVGQGTTERVINQFAQNQLRRDTTRLGEAEAFFQRISQLDNILASEANSISGSLSRFFSALQTSIDEPGNVAARELVLGQAGSNLERMSSLSAYMNQTETDLNQELGNITTEANDLIKNISELNTQIRDVQSNNRNEEPGVLKNERDMAIQQLAEIVSIETRQQDDGTTLVNLTAGQSLVLEAGVFNVFQVSGDPDITRKSLQLQSSNTPALINVAETELGGKMGGLFSFRDEVLAPAQRELGQLALGFADAMNEQNRLGMDYDGQLGVDIFNLPSVQALNYADNSSANLAINGRIQEGQAENLTTSDYKITIDAVTAGAPDTVDITVELLNADGTPSLDTDGNPITYSDTGLEATPGSWVPILDGLELEFPDGATYAAGDEFLLQPTRYTASQVNLDIVRGEDLAFASPIKAQGDIDNLGGAQVVSTSVTNTTVDNTFADSGASGFNGSGGIHGPGAAPGGGVGAPAEIVFTASDSYQVLDSAGTVITEVTNAPDLKNLLAQGESIGAGPAWPGAFSALDNYPGYDISLEGVPKAGDSFSISFNTNGVDDNRNGLELAGLQDVNTIRRNVSTGFSDQNGATFHGAYADTVSSVGEKAATADIEFKAAQAMEQQSSDWFQSVSGVSLDEEASNLIRFQQAYAASARVLGTAQTLFDTILGAVR</sequence>
<evidence type="ECO:0000259" key="8">
    <source>
        <dbReference type="Pfam" id="PF06429"/>
    </source>
</evidence>
<dbReference type="EMBL" id="BMGJ01000013">
    <property type="protein sequence ID" value="GGD72278.1"/>
    <property type="molecule type" value="Genomic_DNA"/>
</dbReference>
<evidence type="ECO:0000313" key="10">
    <source>
        <dbReference type="EMBL" id="GGD72278.1"/>
    </source>
</evidence>
<proteinExistence type="inferred from homology"/>
<evidence type="ECO:0000256" key="4">
    <source>
        <dbReference type="ARBA" id="ARBA00016244"/>
    </source>
</evidence>
<evidence type="ECO:0000256" key="7">
    <source>
        <dbReference type="SAM" id="Coils"/>
    </source>
</evidence>
<reference evidence="11" key="1">
    <citation type="journal article" date="2019" name="Int. J. Syst. Evol. Microbiol.">
        <title>The Global Catalogue of Microorganisms (GCM) 10K type strain sequencing project: providing services to taxonomists for standard genome sequencing and annotation.</title>
        <authorList>
            <consortium name="The Broad Institute Genomics Platform"/>
            <consortium name="The Broad Institute Genome Sequencing Center for Infectious Disease"/>
            <person name="Wu L."/>
            <person name="Ma J."/>
        </authorList>
    </citation>
    <scope>NUCLEOTIDE SEQUENCE [LARGE SCALE GENOMIC DNA]</scope>
    <source>
        <strain evidence="11">CGMCC 1.12923</strain>
    </source>
</reference>
<dbReference type="PANTHER" id="PTHR30033">
    <property type="entry name" value="FLAGELLAR HOOK-ASSOCIATED PROTEIN 1"/>
    <property type="match status" value="1"/>
</dbReference>
<dbReference type="Pfam" id="PF22638">
    <property type="entry name" value="FlgK_D1"/>
    <property type="match status" value="1"/>
</dbReference>
<keyword evidence="7" id="KW-0175">Coiled coil</keyword>
<dbReference type="PANTHER" id="PTHR30033:SF1">
    <property type="entry name" value="FLAGELLAR HOOK-ASSOCIATED PROTEIN 1"/>
    <property type="match status" value="1"/>
</dbReference>
<dbReference type="PRINTS" id="PR01005">
    <property type="entry name" value="FLGHOOKAP1"/>
</dbReference>
<evidence type="ECO:0000256" key="5">
    <source>
        <dbReference type="ARBA" id="ARBA00022525"/>
    </source>
</evidence>
<dbReference type="Pfam" id="PF06429">
    <property type="entry name" value="Flg_bbr_C"/>
    <property type="match status" value="1"/>
</dbReference>
<dbReference type="InterPro" id="IPR053927">
    <property type="entry name" value="FlgK_helical"/>
</dbReference>
<gene>
    <name evidence="10" type="primary">flgK</name>
    <name evidence="10" type="ORF">GCM10011357_29110</name>
</gene>
<dbReference type="InterPro" id="IPR002371">
    <property type="entry name" value="FlgK"/>
</dbReference>
<keyword evidence="11" id="KW-1185">Reference proteome</keyword>
<accession>A0ABQ1RJY6</accession>
<feature type="coiled-coil region" evidence="7">
    <location>
        <begin position="157"/>
        <end position="184"/>
    </location>
</feature>
<protein>
    <recommendedName>
        <fullName evidence="4">Flagellar hook-associated protein 1</fullName>
    </recommendedName>
</protein>
<comment type="similarity">
    <text evidence="3">Belongs to the flagella basal body rod proteins family.</text>
</comment>
<evidence type="ECO:0000256" key="3">
    <source>
        <dbReference type="ARBA" id="ARBA00009677"/>
    </source>
</evidence>
<keyword evidence="10" id="KW-0969">Cilium</keyword>
<evidence type="ECO:0000313" key="11">
    <source>
        <dbReference type="Proteomes" id="UP000614272"/>
    </source>
</evidence>
<dbReference type="InterPro" id="IPR010930">
    <property type="entry name" value="Flg_bb/hook_C_dom"/>
</dbReference>
<feature type="domain" description="Flagellar hook-associated protein FlgK helical" evidence="9">
    <location>
        <begin position="87"/>
        <end position="323"/>
    </location>
</feature>
<dbReference type="RefSeq" id="WP_099036269.1">
    <property type="nucleotide sequence ID" value="NZ_BMGJ01000013.1"/>
</dbReference>
<organism evidence="10 11">
    <name type="scientific">Lacimicrobium alkaliphilum</name>
    <dbReference type="NCBI Taxonomy" id="1526571"/>
    <lineage>
        <taxon>Bacteria</taxon>
        <taxon>Pseudomonadati</taxon>
        <taxon>Pseudomonadota</taxon>
        <taxon>Gammaproteobacteria</taxon>
        <taxon>Alteromonadales</taxon>
        <taxon>Alteromonadaceae</taxon>
        <taxon>Lacimicrobium</taxon>
    </lineage>
</organism>
<keyword evidence="10" id="KW-0282">Flagellum</keyword>